<keyword evidence="4" id="KW-1185">Reference proteome</keyword>
<feature type="region of interest" description="Disordered" evidence="1">
    <location>
        <begin position="1"/>
        <end position="21"/>
    </location>
</feature>
<name>A0A0E0EF91_9ORYZ</name>
<accession>A0A0E0EF91</accession>
<organism evidence="3">
    <name type="scientific">Oryza meridionalis</name>
    <dbReference type="NCBI Taxonomy" id="40149"/>
    <lineage>
        <taxon>Eukaryota</taxon>
        <taxon>Viridiplantae</taxon>
        <taxon>Streptophyta</taxon>
        <taxon>Embryophyta</taxon>
        <taxon>Tracheophyta</taxon>
        <taxon>Spermatophyta</taxon>
        <taxon>Magnoliopsida</taxon>
        <taxon>Liliopsida</taxon>
        <taxon>Poales</taxon>
        <taxon>Poaceae</taxon>
        <taxon>BOP clade</taxon>
        <taxon>Oryzoideae</taxon>
        <taxon>Oryzeae</taxon>
        <taxon>Oryzinae</taxon>
        <taxon>Oryza</taxon>
    </lineage>
</organism>
<dbReference type="HOGENOM" id="CLU_726433_0_0_1"/>
<evidence type="ECO:0000256" key="2">
    <source>
        <dbReference type="SAM" id="Phobius"/>
    </source>
</evidence>
<evidence type="ECO:0000313" key="3">
    <source>
        <dbReference type="EnsemblPlants" id="OMERI07G20710.4"/>
    </source>
</evidence>
<dbReference type="AlphaFoldDB" id="A0A0E0EF91"/>
<keyword evidence="2" id="KW-0812">Transmembrane</keyword>
<proteinExistence type="predicted"/>
<evidence type="ECO:0000313" key="4">
    <source>
        <dbReference type="Proteomes" id="UP000008021"/>
    </source>
</evidence>
<evidence type="ECO:0000256" key="1">
    <source>
        <dbReference type="SAM" id="MobiDB-lite"/>
    </source>
</evidence>
<feature type="region of interest" description="Disordered" evidence="1">
    <location>
        <begin position="376"/>
        <end position="418"/>
    </location>
</feature>
<reference evidence="3" key="2">
    <citation type="submission" date="2018-05" db="EMBL/GenBank/DDBJ databases">
        <title>OmerRS3 (Oryza meridionalis Reference Sequence Version 3).</title>
        <authorList>
            <person name="Zhang J."/>
            <person name="Kudrna D."/>
            <person name="Lee S."/>
            <person name="Talag J."/>
            <person name="Welchert J."/>
            <person name="Wing R.A."/>
        </authorList>
    </citation>
    <scope>NUCLEOTIDE SEQUENCE [LARGE SCALE GENOMIC DNA]</scope>
    <source>
        <strain evidence="3">cv. OR44</strain>
    </source>
</reference>
<protein>
    <submittedName>
        <fullName evidence="3">Uncharacterized protein</fullName>
    </submittedName>
</protein>
<keyword evidence="2" id="KW-0472">Membrane</keyword>
<sequence>MSTLGACTYAGDSRNSKRRRTTASATLASMSAIFWPMHTRAPPPNGMNAIGWRRRPPSSSAANLAGLNSAASSPHAAASWWTAMIGIITSVPAGTTHPPSSTSSFAVRIIATAGGYSLSVATAADGDDLAAGTFLPLRVHGERDGGPGEEVGQRLLPGEEEVLALLDDLARRHRRRHEAHELPHAAAAIAAIIGVVAMAAAAALQAGDELGEVAPDLPVELPHAAVLPRGEEPVPGDVHLAVRLGGVAGELVLEPEHGGAVVVVPAAERGERDGLLRHALEPLGDVDLRLAGAAGARALRQLVEHAGDGAGDERRDHPEVLGVERRREHPAAARPPLAVEVAEAVALELADHRVRLVPVEKGRTRGRMSWEVGGSMGREAASTMRRTSSIELPTKNRYPGPRTPCAAKCRSTRRGRHHSASAALAAAAYTATHAAAATATAAAPPHVHAHDAHMAR</sequence>
<dbReference type="Gramene" id="OMERI07G20710.4">
    <property type="protein sequence ID" value="OMERI07G20710.4"/>
    <property type="gene ID" value="OMERI07G20710"/>
</dbReference>
<dbReference type="Proteomes" id="UP000008021">
    <property type="component" value="Chromosome 7"/>
</dbReference>
<keyword evidence="2" id="KW-1133">Transmembrane helix</keyword>
<dbReference type="EnsemblPlants" id="OMERI07G20710.4">
    <property type="protein sequence ID" value="OMERI07G20710.4"/>
    <property type="gene ID" value="OMERI07G20710"/>
</dbReference>
<feature type="transmembrane region" description="Helical" evidence="2">
    <location>
        <begin position="182"/>
        <end position="204"/>
    </location>
</feature>
<reference evidence="3" key="1">
    <citation type="submission" date="2015-04" db="UniProtKB">
        <authorList>
            <consortium name="EnsemblPlants"/>
        </authorList>
    </citation>
    <scope>IDENTIFICATION</scope>
</reference>